<dbReference type="Proteomes" id="UP000295258">
    <property type="component" value="Unassembled WGS sequence"/>
</dbReference>
<gene>
    <name evidence="5" type="ORF">E1292_38510</name>
</gene>
<sequence>MRNVARTSLVDSAIDELRREIASGVWPVGTKIPSESQLAQSLGMSRLSVREAVRVLAHAGLLHTRQGDGTYVTATDESKIALRRRLDTAAAMDIIDVRRGLDLVAARLAAGRRTEQDLAAMREALARRDAAGVEGDLDGFADADVDFHLRVADAAHNALLGDLYRSMGDALRDSVRDQEQAALDPDSSHADLLQAIADSDAARAVAVCVAILDRQERGL</sequence>
<dbReference type="CDD" id="cd07377">
    <property type="entry name" value="WHTH_GntR"/>
    <property type="match status" value="1"/>
</dbReference>
<dbReference type="PANTHER" id="PTHR43537">
    <property type="entry name" value="TRANSCRIPTIONAL REGULATOR, GNTR FAMILY"/>
    <property type="match status" value="1"/>
</dbReference>
<feature type="domain" description="HTH gntR-type" evidence="4">
    <location>
        <begin position="7"/>
        <end position="75"/>
    </location>
</feature>
<keyword evidence="6" id="KW-1185">Reference proteome</keyword>
<dbReference type="Gene3D" id="1.20.120.530">
    <property type="entry name" value="GntR ligand-binding domain-like"/>
    <property type="match status" value="1"/>
</dbReference>
<protein>
    <submittedName>
        <fullName evidence="5">FadR family transcriptional regulator</fullName>
    </submittedName>
</protein>
<evidence type="ECO:0000256" key="3">
    <source>
        <dbReference type="ARBA" id="ARBA00023163"/>
    </source>
</evidence>
<reference evidence="5 6" key="1">
    <citation type="submission" date="2019-03" db="EMBL/GenBank/DDBJ databases">
        <title>Draft genome sequences of novel Actinobacteria.</title>
        <authorList>
            <person name="Sahin N."/>
            <person name="Ay H."/>
            <person name="Saygin H."/>
        </authorList>
    </citation>
    <scope>NUCLEOTIDE SEQUENCE [LARGE SCALE GENOMIC DNA]</scope>
    <source>
        <strain evidence="5 6">KC310</strain>
    </source>
</reference>
<dbReference type="Pfam" id="PF00392">
    <property type="entry name" value="GntR"/>
    <property type="match status" value="1"/>
</dbReference>
<comment type="caution">
    <text evidence="5">The sequence shown here is derived from an EMBL/GenBank/DDBJ whole genome shotgun (WGS) entry which is preliminary data.</text>
</comment>
<keyword evidence="3" id="KW-0804">Transcription</keyword>
<organism evidence="5 6">
    <name type="scientific">Nonomuraea deserti</name>
    <dbReference type="NCBI Taxonomy" id="1848322"/>
    <lineage>
        <taxon>Bacteria</taxon>
        <taxon>Bacillati</taxon>
        <taxon>Actinomycetota</taxon>
        <taxon>Actinomycetes</taxon>
        <taxon>Streptosporangiales</taxon>
        <taxon>Streptosporangiaceae</taxon>
        <taxon>Nonomuraea</taxon>
    </lineage>
</organism>
<name>A0A4R4V456_9ACTN</name>
<dbReference type="RefSeq" id="WP_132603115.1">
    <property type="nucleotide sequence ID" value="NZ_SMKO01000165.1"/>
</dbReference>
<dbReference type="PANTHER" id="PTHR43537:SF47">
    <property type="entry name" value="REGULATORY PROTEIN GNTR HTH"/>
    <property type="match status" value="1"/>
</dbReference>
<keyword evidence="2" id="KW-0238">DNA-binding</keyword>
<dbReference type="InterPro" id="IPR036390">
    <property type="entry name" value="WH_DNA-bd_sf"/>
</dbReference>
<dbReference type="SMART" id="SM00895">
    <property type="entry name" value="FCD"/>
    <property type="match status" value="1"/>
</dbReference>
<evidence type="ECO:0000259" key="4">
    <source>
        <dbReference type="PROSITE" id="PS50949"/>
    </source>
</evidence>
<dbReference type="InterPro" id="IPR011711">
    <property type="entry name" value="GntR_C"/>
</dbReference>
<evidence type="ECO:0000313" key="6">
    <source>
        <dbReference type="Proteomes" id="UP000295258"/>
    </source>
</evidence>
<dbReference type="SUPFAM" id="SSF46785">
    <property type="entry name" value="Winged helix' DNA-binding domain"/>
    <property type="match status" value="1"/>
</dbReference>
<dbReference type="AlphaFoldDB" id="A0A4R4V456"/>
<keyword evidence="1" id="KW-0805">Transcription regulation</keyword>
<evidence type="ECO:0000313" key="5">
    <source>
        <dbReference type="EMBL" id="TDC96183.1"/>
    </source>
</evidence>
<dbReference type="InterPro" id="IPR008920">
    <property type="entry name" value="TF_FadR/GntR_C"/>
</dbReference>
<dbReference type="GO" id="GO:0003677">
    <property type="term" value="F:DNA binding"/>
    <property type="evidence" value="ECO:0007669"/>
    <property type="project" value="UniProtKB-KW"/>
</dbReference>
<evidence type="ECO:0000256" key="1">
    <source>
        <dbReference type="ARBA" id="ARBA00023015"/>
    </source>
</evidence>
<dbReference type="PRINTS" id="PR00035">
    <property type="entry name" value="HTHGNTR"/>
</dbReference>
<dbReference type="InterPro" id="IPR036388">
    <property type="entry name" value="WH-like_DNA-bd_sf"/>
</dbReference>
<dbReference type="EMBL" id="SMKO01000165">
    <property type="protein sequence ID" value="TDC96183.1"/>
    <property type="molecule type" value="Genomic_DNA"/>
</dbReference>
<dbReference type="InterPro" id="IPR000524">
    <property type="entry name" value="Tscrpt_reg_HTH_GntR"/>
</dbReference>
<dbReference type="SMART" id="SM00345">
    <property type="entry name" value="HTH_GNTR"/>
    <property type="match status" value="1"/>
</dbReference>
<dbReference type="PROSITE" id="PS50949">
    <property type="entry name" value="HTH_GNTR"/>
    <property type="match status" value="1"/>
</dbReference>
<dbReference type="GO" id="GO:0003700">
    <property type="term" value="F:DNA-binding transcription factor activity"/>
    <property type="evidence" value="ECO:0007669"/>
    <property type="project" value="InterPro"/>
</dbReference>
<proteinExistence type="predicted"/>
<accession>A0A4R4V456</accession>
<dbReference type="Gene3D" id="1.10.10.10">
    <property type="entry name" value="Winged helix-like DNA-binding domain superfamily/Winged helix DNA-binding domain"/>
    <property type="match status" value="1"/>
</dbReference>
<dbReference type="Pfam" id="PF07729">
    <property type="entry name" value="FCD"/>
    <property type="match status" value="1"/>
</dbReference>
<evidence type="ECO:0000256" key="2">
    <source>
        <dbReference type="ARBA" id="ARBA00023125"/>
    </source>
</evidence>
<dbReference type="SUPFAM" id="SSF48008">
    <property type="entry name" value="GntR ligand-binding domain-like"/>
    <property type="match status" value="1"/>
</dbReference>